<keyword evidence="4" id="KW-1185">Reference proteome</keyword>
<evidence type="ECO:0000256" key="2">
    <source>
        <dbReference type="SAM" id="SignalP"/>
    </source>
</evidence>
<organism evidence="3 4">
    <name type="scientific">Leptospira andrefontaineae</name>
    <dbReference type="NCBI Taxonomy" id="2484976"/>
    <lineage>
        <taxon>Bacteria</taxon>
        <taxon>Pseudomonadati</taxon>
        <taxon>Spirochaetota</taxon>
        <taxon>Spirochaetia</taxon>
        <taxon>Leptospirales</taxon>
        <taxon>Leptospiraceae</taxon>
        <taxon>Leptospira</taxon>
    </lineage>
</organism>
<evidence type="ECO:0000313" key="3">
    <source>
        <dbReference type="EMBL" id="TGK36267.1"/>
    </source>
</evidence>
<sequence length="152" mass="16855">MKKPYAYLISTLSLLFLLALCTSVQPPDFKKEAATSEQYAEDAKKEGKAAEKAGDLEKAKLLYSYEKKFRDQAEKFKQGEAAYNKCESDKASMVGFYEYGKKVFMEKIWFITVSVVTTALLLWAKFGNLGSISAKAISVAGSLFSKDTPPTS</sequence>
<keyword evidence="1" id="KW-1133">Transmembrane helix</keyword>
<evidence type="ECO:0000256" key="1">
    <source>
        <dbReference type="SAM" id="Phobius"/>
    </source>
</evidence>
<keyword evidence="2" id="KW-0732">Signal</keyword>
<evidence type="ECO:0008006" key="5">
    <source>
        <dbReference type="Google" id="ProtNLM"/>
    </source>
</evidence>
<gene>
    <name evidence="3" type="ORF">EHO65_18375</name>
</gene>
<feature type="transmembrane region" description="Helical" evidence="1">
    <location>
        <begin position="108"/>
        <end position="126"/>
    </location>
</feature>
<name>A0A4R9GX44_9LEPT</name>
<dbReference type="AlphaFoldDB" id="A0A4R9GX44"/>
<comment type="caution">
    <text evidence="3">The sequence shown here is derived from an EMBL/GenBank/DDBJ whole genome shotgun (WGS) entry which is preliminary data.</text>
</comment>
<evidence type="ECO:0000313" key="4">
    <source>
        <dbReference type="Proteomes" id="UP000298097"/>
    </source>
</evidence>
<accession>A0A4R9GX44</accession>
<keyword evidence="1" id="KW-0812">Transmembrane</keyword>
<dbReference type="EMBL" id="RQEY01000024">
    <property type="protein sequence ID" value="TGK36267.1"/>
    <property type="molecule type" value="Genomic_DNA"/>
</dbReference>
<proteinExistence type="predicted"/>
<feature type="signal peptide" evidence="2">
    <location>
        <begin position="1"/>
        <end position="26"/>
    </location>
</feature>
<protein>
    <recommendedName>
        <fullName evidence="5">Lipoprotein</fullName>
    </recommendedName>
</protein>
<dbReference type="Proteomes" id="UP000298097">
    <property type="component" value="Unassembled WGS sequence"/>
</dbReference>
<keyword evidence="1" id="KW-0472">Membrane</keyword>
<feature type="chain" id="PRO_5020764520" description="Lipoprotein" evidence="2">
    <location>
        <begin position="27"/>
        <end position="152"/>
    </location>
</feature>
<dbReference type="RefSeq" id="WP_135776004.1">
    <property type="nucleotide sequence ID" value="NZ_RQEY01000024.1"/>
</dbReference>
<reference evidence="3" key="1">
    <citation type="journal article" date="2019" name="PLoS Negl. Trop. Dis.">
        <title>Revisiting the worldwide diversity of Leptospira species in the environment.</title>
        <authorList>
            <person name="Vincent A.T."/>
            <person name="Schiettekatte O."/>
            <person name="Bourhy P."/>
            <person name="Veyrier F.J."/>
            <person name="Picardeau M."/>
        </authorList>
    </citation>
    <scope>NUCLEOTIDE SEQUENCE [LARGE SCALE GENOMIC DNA]</scope>
    <source>
        <strain evidence="3">201800301</strain>
    </source>
</reference>